<comment type="subcellular location">
    <subcellularLocation>
        <location evidence="1">Membrane</location>
        <topology evidence="1">Multi-pass membrane protein</topology>
    </subcellularLocation>
</comment>
<evidence type="ECO:0000256" key="4">
    <source>
        <dbReference type="ARBA" id="ARBA00023136"/>
    </source>
</evidence>
<feature type="transmembrane region" description="Helical" evidence="6">
    <location>
        <begin position="96"/>
        <end position="114"/>
    </location>
</feature>
<name>A0A8B9ZBH2_9AVES</name>
<evidence type="ECO:0000256" key="3">
    <source>
        <dbReference type="ARBA" id="ARBA00022989"/>
    </source>
</evidence>
<feature type="compositionally biased region" description="Gly residues" evidence="5">
    <location>
        <begin position="424"/>
        <end position="434"/>
    </location>
</feature>
<evidence type="ECO:0000259" key="7">
    <source>
        <dbReference type="Pfam" id="PF01490"/>
    </source>
</evidence>
<feature type="transmembrane region" description="Helical" evidence="6">
    <location>
        <begin position="237"/>
        <end position="259"/>
    </location>
</feature>
<evidence type="ECO:0000256" key="6">
    <source>
        <dbReference type="SAM" id="Phobius"/>
    </source>
</evidence>
<accession>A0A8B9ZBH2</accession>
<dbReference type="Proteomes" id="UP000694555">
    <property type="component" value="Unplaced"/>
</dbReference>
<keyword evidence="2 6" id="KW-0812">Transmembrane</keyword>
<dbReference type="Ensembl" id="ENSBJAT00000002171.1">
    <property type="protein sequence ID" value="ENSBJAP00000002117.1"/>
    <property type="gene ID" value="ENSBJAG00000001542.1"/>
</dbReference>
<reference evidence="8" key="1">
    <citation type="submission" date="2025-08" db="UniProtKB">
        <authorList>
            <consortium name="Ensembl"/>
        </authorList>
    </citation>
    <scope>IDENTIFICATION</scope>
</reference>
<dbReference type="PANTHER" id="PTHR22950">
    <property type="entry name" value="AMINO ACID TRANSPORTER"/>
    <property type="match status" value="1"/>
</dbReference>
<feature type="transmembrane region" description="Helical" evidence="6">
    <location>
        <begin position="213"/>
        <end position="231"/>
    </location>
</feature>
<evidence type="ECO:0000256" key="1">
    <source>
        <dbReference type="ARBA" id="ARBA00004141"/>
    </source>
</evidence>
<sequence>MEGPCGVSSRVLSPQGSLVFLVSGLAVLGYAAALSAQPTYQGVVRAVCGAAAGKLCEVCFLLNLFMISVALLRVVGDQLEKCEFGAPPPPPWYVDQRFTLSALCILVIFPLSVPREIGFQKYSRYHLGHPCGGPPLGTLYPRPPPPGSLASSWASIFSVIPTICFGFQVGHPHSPRLPGQCWQPPAASRTVGTPSLRGGVQGRGPMAVTSGGLYGYLTFGEAVASDILMSYPGNDPIVIVARLLFGVSIVTIYPIRGAAAVPEAHERRNRVALTVAWMAATLAIALFVPDIGKVIELIGGISAFFIFIFPGKSERWEGGEGVTGAKRVAAVGLWWWVAHPGPILGVRGTACGGCHGGVWAKGAMTAGLSLCVGGRAVPGVHDWDPHPQTTQKVSVCGLGGAGRGRGTGTGRGRVQHPMTHGLGRVPGGHPGQGGSPTRRGIWGTCKH</sequence>
<evidence type="ECO:0000313" key="8">
    <source>
        <dbReference type="Ensembl" id="ENSBJAP00000002117.1"/>
    </source>
</evidence>
<feature type="transmembrane region" description="Helical" evidence="6">
    <location>
        <begin position="16"/>
        <end position="34"/>
    </location>
</feature>
<evidence type="ECO:0000313" key="9">
    <source>
        <dbReference type="Proteomes" id="UP000694555"/>
    </source>
</evidence>
<proteinExistence type="predicted"/>
<dbReference type="GO" id="GO:0016020">
    <property type="term" value="C:membrane"/>
    <property type="evidence" value="ECO:0007669"/>
    <property type="project" value="UniProtKB-SubCell"/>
</dbReference>
<evidence type="ECO:0000256" key="2">
    <source>
        <dbReference type="ARBA" id="ARBA00022692"/>
    </source>
</evidence>
<feature type="domain" description="Amino acid transporter transmembrane" evidence="7">
    <location>
        <begin position="153"/>
        <end position="311"/>
    </location>
</feature>
<feature type="transmembrane region" description="Helical" evidence="6">
    <location>
        <begin position="55"/>
        <end position="76"/>
    </location>
</feature>
<dbReference type="PANTHER" id="PTHR22950:SF226">
    <property type="entry name" value="SODIUM-COUPLED NEUTRAL AMINO ACID TRANSPORTER 8-RELATED"/>
    <property type="match status" value="1"/>
</dbReference>
<reference evidence="8" key="2">
    <citation type="submission" date="2025-09" db="UniProtKB">
        <authorList>
            <consortium name="Ensembl"/>
        </authorList>
    </citation>
    <scope>IDENTIFICATION</scope>
</reference>
<dbReference type="InterPro" id="IPR013057">
    <property type="entry name" value="AA_transpt_TM"/>
</dbReference>
<keyword evidence="3 6" id="KW-1133">Transmembrane helix</keyword>
<dbReference type="AlphaFoldDB" id="A0A8B9ZBH2"/>
<feature type="transmembrane region" description="Helical" evidence="6">
    <location>
        <begin position="271"/>
        <end position="288"/>
    </location>
</feature>
<evidence type="ECO:0000256" key="5">
    <source>
        <dbReference type="SAM" id="MobiDB-lite"/>
    </source>
</evidence>
<feature type="region of interest" description="Disordered" evidence="5">
    <location>
        <begin position="418"/>
        <end position="447"/>
    </location>
</feature>
<protein>
    <submittedName>
        <fullName evidence="8">Solute carrier family 38 member 8</fullName>
    </submittedName>
</protein>
<dbReference type="GO" id="GO:0015179">
    <property type="term" value="F:L-amino acid transmembrane transporter activity"/>
    <property type="evidence" value="ECO:0007669"/>
    <property type="project" value="TreeGrafter"/>
</dbReference>
<organism evidence="8 9">
    <name type="scientific">Buteo japonicus</name>
    <dbReference type="NCBI Taxonomy" id="224669"/>
    <lineage>
        <taxon>Eukaryota</taxon>
        <taxon>Metazoa</taxon>
        <taxon>Chordata</taxon>
        <taxon>Craniata</taxon>
        <taxon>Vertebrata</taxon>
        <taxon>Euteleostomi</taxon>
        <taxon>Archelosauria</taxon>
        <taxon>Archosauria</taxon>
        <taxon>Dinosauria</taxon>
        <taxon>Saurischia</taxon>
        <taxon>Theropoda</taxon>
        <taxon>Coelurosauria</taxon>
        <taxon>Aves</taxon>
        <taxon>Neognathae</taxon>
        <taxon>Neoaves</taxon>
        <taxon>Telluraves</taxon>
        <taxon>Accipitrimorphae</taxon>
        <taxon>Accipitriformes</taxon>
        <taxon>Accipitridae</taxon>
        <taxon>Accipitrinae</taxon>
        <taxon>Buteo</taxon>
    </lineage>
</organism>
<dbReference type="Pfam" id="PF01490">
    <property type="entry name" value="Aa_trans"/>
    <property type="match status" value="1"/>
</dbReference>
<keyword evidence="4 6" id="KW-0472">Membrane</keyword>
<keyword evidence="9" id="KW-1185">Reference proteome</keyword>